<keyword evidence="4" id="KW-1185">Reference proteome</keyword>
<evidence type="ECO:0000313" key="4">
    <source>
        <dbReference type="Proteomes" id="UP000094020"/>
    </source>
</evidence>
<evidence type="ECO:0000313" key="2">
    <source>
        <dbReference type="EMBL" id="OCF47429.1"/>
    </source>
</evidence>
<organism evidence="2">
    <name type="scientific">Kwoniella pini CBS 10737</name>
    <dbReference type="NCBI Taxonomy" id="1296096"/>
    <lineage>
        <taxon>Eukaryota</taxon>
        <taxon>Fungi</taxon>
        <taxon>Dikarya</taxon>
        <taxon>Basidiomycota</taxon>
        <taxon>Agaricomycotina</taxon>
        <taxon>Tremellomycetes</taxon>
        <taxon>Tremellales</taxon>
        <taxon>Cryptococcaceae</taxon>
        <taxon>Kwoniella</taxon>
    </lineage>
</organism>
<reference evidence="3" key="2">
    <citation type="submission" date="2013-07" db="EMBL/GenBank/DDBJ databases">
        <authorList>
            <consortium name="The Broad Institute Genome Sequencing Platform"/>
            <person name="Cuomo C."/>
            <person name="Litvintseva A."/>
            <person name="Chen Y."/>
            <person name="Heitman J."/>
            <person name="Sun S."/>
            <person name="Springer D."/>
            <person name="Dromer F."/>
            <person name="Young S.K."/>
            <person name="Zeng Q."/>
            <person name="Gargeya S."/>
            <person name="Fitzgerald M."/>
            <person name="Abouelleil A."/>
            <person name="Alvarado L."/>
            <person name="Berlin A.M."/>
            <person name="Chapman S.B."/>
            <person name="Dewar J."/>
            <person name="Goldberg J."/>
            <person name="Griggs A."/>
            <person name="Gujja S."/>
            <person name="Hansen M."/>
            <person name="Howarth C."/>
            <person name="Imamovic A."/>
            <person name="Larimer J."/>
            <person name="McCowan C."/>
            <person name="Murphy C."/>
            <person name="Pearson M."/>
            <person name="Priest M."/>
            <person name="Roberts A."/>
            <person name="Saif S."/>
            <person name="Shea T."/>
            <person name="Sykes S."/>
            <person name="Wortman J."/>
            <person name="Nusbaum C."/>
            <person name="Birren B."/>
        </authorList>
    </citation>
    <scope>NUCLEOTIDE SEQUENCE</scope>
    <source>
        <strain evidence="3">CBS 10737</strain>
    </source>
</reference>
<dbReference type="CDD" id="cd20264">
    <property type="entry name" value="Complex1_LYR_LYRM4"/>
    <property type="match status" value="1"/>
</dbReference>
<dbReference type="EMBL" id="CP144520">
    <property type="protein sequence ID" value="WWC67789.1"/>
    <property type="molecule type" value="Genomic_DNA"/>
</dbReference>
<dbReference type="KEGG" id="kpin:30174699"/>
<comment type="similarity">
    <text evidence="1">Belongs to the complex I LYR family.</text>
</comment>
<accession>A0A1B9HVY9</accession>
<dbReference type="EMBL" id="KV700116">
    <property type="protein sequence ID" value="OCF47429.1"/>
    <property type="molecule type" value="Genomic_DNA"/>
</dbReference>
<name>A0A1B9HVY9_9TREE</name>
<dbReference type="InterPro" id="IPR045297">
    <property type="entry name" value="Complex1_LYR_LYRM4"/>
</dbReference>
<dbReference type="RefSeq" id="XP_019008648.1">
    <property type="nucleotide sequence ID" value="XM_019158035.1"/>
</dbReference>
<dbReference type="GO" id="GO:0016226">
    <property type="term" value="P:iron-sulfur cluster assembly"/>
    <property type="evidence" value="ECO:0007669"/>
    <property type="project" value="InterPro"/>
</dbReference>
<reference evidence="3" key="4">
    <citation type="submission" date="2024-02" db="EMBL/GenBank/DDBJ databases">
        <title>Comparative genomics of Cryptococcus and Kwoniella reveals pathogenesis evolution and contrasting modes of karyotype evolution via chromosome fusion or intercentromeric recombination.</title>
        <authorList>
            <person name="Coelho M.A."/>
            <person name="David-Palma M."/>
            <person name="Shea T."/>
            <person name="Bowers K."/>
            <person name="McGinley-Smith S."/>
            <person name="Mohammad A.W."/>
            <person name="Gnirke A."/>
            <person name="Yurkov A.M."/>
            <person name="Nowrousian M."/>
            <person name="Sun S."/>
            <person name="Cuomo C.A."/>
            <person name="Heitman J."/>
        </authorList>
    </citation>
    <scope>NUCLEOTIDE SEQUENCE</scope>
    <source>
        <strain evidence="3">CBS 10737</strain>
    </source>
</reference>
<dbReference type="GO" id="GO:1990221">
    <property type="term" value="C:L-cysteine desulfurase complex"/>
    <property type="evidence" value="ECO:0007669"/>
    <property type="project" value="TreeGrafter"/>
</dbReference>
<dbReference type="Proteomes" id="UP000094020">
    <property type="component" value="Chromosome 2"/>
</dbReference>
<reference evidence="2" key="3">
    <citation type="submission" date="2016-07" db="EMBL/GenBank/DDBJ databases">
        <title>Evolution of pathogenesis and genome organization in the Tremellales.</title>
        <authorList>
            <person name="Cuomo C."/>
            <person name="Litvintseva A."/>
            <person name="Heitman J."/>
            <person name="Chen Y."/>
            <person name="Sun S."/>
            <person name="Springer D."/>
            <person name="Dromer F."/>
            <person name="Young S."/>
            <person name="Zeng Q."/>
            <person name="Chapman S."/>
            <person name="Gujja S."/>
            <person name="Saif S."/>
            <person name="Birren B."/>
        </authorList>
    </citation>
    <scope>NUCLEOTIDE SEQUENCE</scope>
    <source>
        <strain evidence="2">CBS 10737</strain>
    </source>
</reference>
<dbReference type="PANTHER" id="PTHR13166">
    <property type="entry name" value="PROTEIN C6ORF149"/>
    <property type="match status" value="1"/>
</dbReference>
<evidence type="ECO:0000313" key="3">
    <source>
        <dbReference type="EMBL" id="WWC67789.1"/>
    </source>
</evidence>
<gene>
    <name evidence="2" type="ORF">I206_06330</name>
    <name evidence="3" type="ORF">I206_101701</name>
</gene>
<proteinExistence type="inferred from homology"/>
<protein>
    <submittedName>
        <fullName evidence="2">Mitochondrial protein</fullName>
    </submittedName>
</protein>
<dbReference type="GeneID" id="30174699"/>
<dbReference type="AlphaFoldDB" id="A0A1B9HVY9"/>
<evidence type="ECO:0000256" key="1">
    <source>
        <dbReference type="ARBA" id="ARBA00009508"/>
    </source>
</evidence>
<dbReference type="GO" id="GO:0005739">
    <property type="term" value="C:mitochondrion"/>
    <property type="evidence" value="ECO:0007669"/>
    <property type="project" value="TreeGrafter"/>
</dbReference>
<dbReference type="PANTHER" id="PTHR13166:SF7">
    <property type="entry name" value="LYR MOTIF-CONTAINING PROTEIN 4"/>
    <property type="match status" value="1"/>
</dbReference>
<dbReference type="InterPro" id="IPR051522">
    <property type="entry name" value="ISC_assembly_LYR"/>
</dbReference>
<dbReference type="STRING" id="1296096.A0A1B9HVY9"/>
<sequence length="115" mass="12850">MPPAPTLKEVQSLYSAFQNTSNRFTSYNFHNYFLRRTHLAFKPILESLSPSAGSEIQAKQIDPTELSKWFSEQQKELEIIKRAAEVNRMFQGPKLVVEHARPITAGGGSGAEASP</sequence>
<dbReference type="OrthoDB" id="275715at2759"/>
<reference evidence="2" key="1">
    <citation type="submission" date="2013-07" db="EMBL/GenBank/DDBJ databases">
        <title>The Genome Sequence of Cryptococcus pinus CBS10737.</title>
        <authorList>
            <consortium name="The Broad Institute Genome Sequencing Platform"/>
            <person name="Cuomo C."/>
            <person name="Litvintseva A."/>
            <person name="Chen Y."/>
            <person name="Heitman J."/>
            <person name="Sun S."/>
            <person name="Springer D."/>
            <person name="Dromer F."/>
            <person name="Young S.K."/>
            <person name="Zeng Q."/>
            <person name="Gargeya S."/>
            <person name="Fitzgerald M."/>
            <person name="Abouelleil A."/>
            <person name="Alvarado L."/>
            <person name="Berlin A.M."/>
            <person name="Chapman S.B."/>
            <person name="Dewar J."/>
            <person name="Goldberg J."/>
            <person name="Griggs A."/>
            <person name="Gujja S."/>
            <person name="Hansen M."/>
            <person name="Howarth C."/>
            <person name="Imamovic A."/>
            <person name="Larimer J."/>
            <person name="McCowan C."/>
            <person name="Murphy C."/>
            <person name="Pearson M."/>
            <person name="Priest M."/>
            <person name="Roberts A."/>
            <person name="Saif S."/>
            <person name="Shea T."/>
            <person name="Sykes S."/>
            <person name="Wortman J."/>
            <person name="Nusbaum C."/>
            <person name="Birren B."/>
        </authorList>
    </citation>
    <scope>NUCLEOTIDE SEQUENCE [LARGE SCALE GENOMIC DNA]</scope>
    <source>
        <strain evidence="2">CBS 10737</strain>
    </source>
</reference>